<dbReference type="PANTHER" id="PTHR42852">
    <property type="entry name" value="THIOL:DISULFIDE INTERCHANGE PROTEIN DSBE"/>
    <property type="match status" value="1"/>
</dbReference>
<dbReference type="GO" id="GO:0016209">
    <property type="term" value="F:antioxidant activity"/>
    <property type="evidence" value="ECO:0007669"/>
    <property type="project" value="InterPro"/>
</dbReference>
<keyword evidence="5" id="KW-0676">Redox-active center</keyword>
<dbReference type="InterPro" id="IPR017937">
    <property type="entry name" value="Thioredoxin_CS"/>
</dbReference>
<dbReference type="CDD" id="cd02966">
    <property type="entry name" value="TlpA_like_family"/>
    <property type="match status" value="1"/>
</dbReference>
<name>A0A263BVG3_9BACI</name>
<dbReference type="Proteomes" id="UP000217083">
    <property type="component" value="Unassembled WGS sequence"/>
</dbReference>
<proteinExistence type="predicted"/>
<dbReference type="PROSITE" id="PS51352">
    <property type="entry name" value="THIOREDOXIN_2"/>
    <property type="match status" value="1"/>
</dbReference>
<dbReference type="PANTHER" id="PTHR42852:SF6">
    <property type="entry name" value="THIOL:DISULFIDE INTERCHANGE PROTEIN DSBE"/>
    <property type="match status" value="1"/>
</dbReference>
<dbReference type="EMBL" id="NPIA01000003">
    <property type="protein sequence ID" value="OZM57156.1"/>
    <property type="molecule type" value="Genomic_DNA"/>
</dbReference>
<dbReference type="InterPro" id="IPR050553">
    <property type="entry name" value="Thioredoxin_ResA/DsbE_sf"/>
</dbReference>
<dbReference type="Pfam" id="PF00578">
    <property type="entry name" value="AhpC-TSA"/>
    <property type="match status" value="1"/>
</dbReference>
<dbReference type="Gene3D" id="3.40.30.10">
    <property type="entry name" value="Glutaredoxin"/>
    <property type="match status" value="1"/>
</dbReference>
<organism evidence="7 8">
    <name type="scientific">Lottiidibacillus patelloidae</name>
    <dbReference type="NCBI Taxonomy" id="2670334"/>
    <lineage>
        <taxon>Bacteria</taxon>
        <taxon>Bacillati</taxon>
        <taxon>Bacillota</taxon>
        <taxon>Bacilli</taxon>
        <taxon>Bacillales</taxon>
        <taxon>Bacillaceae</taxon>
        <taxon>Lottiidibacillus</taxon>
    </lineage>
</organism>
<evidence type="ECO:0000256" key="5">
    <source>
        <dbReference type="ARBA" id="ARBA00023284"/>
    </source>
</evidence>
<keyword evidence="8" id="KW-1185">Reference proteome</keyword>
<reference evidence="7 8" key="2">
    <citation type="submission" date="2017-09" db="EMBL/GenBank/DDBJ databases">
        <title>Bacillus patelloidae sp. nov., isolated from the intestinal tract of a marine limpet.</title>
        <authorList>
            <person name="Liu R."/>
            <person name="Dong C."/>
            <person name="Shao Z."/>
        </authorList>
    </citation>
    <scope>NUCLEOTIDE SEQUENCE [LARGE SCALE GENOMIC DNA]</scope>
    <source>
        <strain evidence="7 8">SA5d-4</strain>
    </source>
</reference>
<keyword evidence="2" id="KW-0201">Cytochrome c-type biogenesis</keyword>
<dbReference type="NCBIfam" id="NF002854">
    <property type="entry name" value="PRK03147.1"/>
    <property type="match status" value="1"/>
</dbReference>
<dbReference type="RefSeq" id="WP_094923568.1">
    <property type="nucleotide sequence ID" value="NZ_NPIA01000003.1"/>
</dbReference>
<keyword evidence="3" id="KW-0812">Transmembrane</keyword>
<evidence type="ECO:0000256" key="4">
    <source>
        <dbReference type="ARBA" id="ARBA00023157"/>
    </source>
</evidence>
<dbReference type="GO" id="GO:0030313">
    <property type="term" value="C:cell envelope"/>
    <property type="evidence" value="ECO:0007669"/>
    <property type="project" value="UniProtKB-SubCell"/>
</dbReference>
<dbReference type="SUPFAM" id="SSF52833">
    <property type="entry name" value="Thioredoxin-like"/>
    <property type="match status" value="1"/>
</dbReference>
<evidence type="ECO:0000256" key="3">
    <source>
        <dbReference type="ARBA" id="ARBA00022968"/>
    </source>
</evidence>
<accession>A0A263BVG3</accession>
<protein>
    <submittedName>
        <fullName evidence="7">Thiol-disulfide oxidoreductase</fullName>
    </submittedName>
</protein>
<dbReference type="InterPro" id="IPR036249">
    <property type="entry name" value="Thioredoxin-like_sf"/>
</dbReference>
<dbReference type="GO" id="GO:0016491">
    <property type="term" value="F:oxidoreductase activity"/>
    <property type="evidence" value="ECO:0007669"/>
    <property type="project" value="InterPro"/>
</dbReference>
<gene>
    <name evidence="7" type="ORF">CIB95_06715</name>
</gene>
<reference evidence="8" key="1">
    <citation type="submission" date="2017-08" db="EMBL/GenBank/DDBJ databases">
        <authorList>
            <person name="Huang Z."/>
        </authorList>
    </citation>
    <scope>NUCLEOTIDE SEQUENCE [LARGE SCALE GENOMIC DNA]</scope>
    <source>
        <strain evidence="8">SA5d-4</strain>
    </source>
</reference>
<dbReference type="InterPro" id="IPR013766">
    <property type="entry name" value="Thioredoxin_domain"/>
</dbReference>
<keyword evidence="4" id="KW-1015">Disulfide bond</keyword>
<evidence type="ECO:0000259" key="6">
    <source>
        <dbReference type="PROSITE" id="PS51352"/>
    </source>
</evidence>
<dbReference type="PROSITE" id="PS00194">
    <property type="entry name" value="THIOREDOXIN_1"/>
    <property type="match status" value="1"/>
</dbReference>
<evidence type="ECO:0000313" key="7">
    <source>
        <dbReference type="EMBL" id="OZM57156.1"/>
    </source>
</evidence>
<evidence type="ECO:0000313" key="8">
    <source>
        <dbReference type="Proteomes" id="UP000217083"/>
    </source>
</evidence>
<sequence length="173" mass="19254">MKKQRLIMRTIILLVIGAMLAYAVYEIATDEKIVVKKGDQAPNFMLQTLNDESIKLSSLKGEGILLNFWATYCPPCEKEMPHLESQYQKTKGQGVHILAINVGENKLNVENFANKYNLNFPILHDKLGEVTQAYGVGALPVTYLINSNGEVIDIIPGGMTEADIASYLERVKP</sequence>
<dbReference type="AlphaFoldDB" id="A0A263BVG3"/>
<keyword evidence="3" id="KW-0735">Signal-anchor</keyword>
<dbReference type="InterPro" id="IPR000866">
    <property type="entry name" value="AhpC/TSA"/>
</dbReference>
<evidence type="ECO:0000256" key="1">
    <source>
        <dbReference type="ARBA" id="ARBA00004196"/>
    </source>
</evidence>
<feature type="domain" description="Thioredoxin" evidence="6">
    <location>
        <begin position="35"/>
        <end position="173"/>
    </location>
</feature>
<comment type="subcellular location">
    <subcellularLocation>
        <location evidence="1">Cell envelope</location>
    </subcellularLocation>
</comment>
<dbReference type="GO" id="GO:0017004">
    <property type="term" value="P:cytochrome complex assembly"/>
    <property type="evidence" value="ECO:0007669"/>
    <property type="project" value="UniProtKB-KW"/>
</dbReference>
<evidence type="ECO:0000256" key="2">
    <source>
        <dbReference type="ARBA" id="ARBA00022748"/>
    </source>
</evidence>
<comment type="caution">
    <text evidence="7">The sequence shown here is derived from an EMBL/GenBank/DDBJ whole genome shotgun (WGS) entry which is preliminary data.</text>
</comment>